<keyword evidence="1" id="KW-0812">Transmembrane</keyword>
<keyword evidence="1" id="KW-1133">Transmembrane helix</keyword>
<evidence type="ECO:0000313" key="3">
    <source>
        <dbReference type="EMBL" id="EGW33417.1"/>
    </source>
</evidence>
<dbReference type="Proteomes" id="UP000000709">
    <property type="component" value="Unassembled WGS sequence"/>
</dbReference>
<dbReference type="GO" id="GO:0005783">
    <property type="term" value="C:endoplasmic reticulum"/>
    <property type="evidence" value="ECO:0007669"/>
    <property type="project" value="EnsemblFungi"/>
</dbReference>
<dbReference type="STRING" id="619300.G3AMB9"/>
<dbReference type="SUPFAM" id="SSF69593">
    <property type="entry name" value="Glycerol-3-phosphate (1)-acyltransferase"/>
    <property type="match status" value="1"/>
</dbReference>
<proteinExistence type="predicted"/>
<dbReference type="InParanoid" id="G3AMB9"/>
<keyword evidence="1" id="KW-0472">Membrane</keyword>
<accession>G3AMB9</accession>
<dbReference type="GO" id="GO:0008654">
    <property type="term" value="P:phospholipid biosynthetic process"/>
    <property type="evidence" value="ECO:0007669"/>
    <property type="project" value="EnsemblFungi"/>
</dbReference>
<protein>
    <recommendedName>
        <fullName evidence="2">Phospholipid/glycerol acyltransferase domain-containing protein</fullName>
    </recommendedName>
</protein>
<evidence type="ECO:0000256" key="1">
    <source>
        <dbReference type="SAM" id="Phobius"/>
    </source>
</evidence>
<dbReference type="SMART" id="SM00563">
    <property type="entry name" value="PlsC"/>
    <property type="match status" value="1"/>
</dbReference>
<feature type="domain" description="Phospholipid/glycerol acyltransferase" evidence="2">
    <location>
        <begin position="51"/>
        <end position="271"/>
    </location>
</feature>
<dbReference type="PANTHER" id="PTHR31605">
    <property type="entry name" value="GLYCEROL-3-PHOSPHATE O-ACYLTRANSFERASE 1"/>
    <property type="match status" value="1"/>
</dbReference>
<dbReference type="GO" id="GO:0090207">
    <property type="term" value="P:regulation of triglyceride metabolic process"/>
    <property type="evidence" value="ECO:0007669"/>
    <property type="project" value="EnsemblFungi"/>
</dbReference>
<name>G3AMB9_SPAPN</name>
<evidence type="ECO:0000259" key="2">
    <source>
        <dbReference type="SMART" id="SM00563"/>
    </source>
</evidence>
<sequence length="684" mass="78265">MTSIIESINESFRYLIYDLVLQFFNLLVHTFFRDVKTRGTFHIPPHGPVIFVIAPHHNQYIDGLLVMSQVKAHSGRHIAFLIAGKSYRMNIVGHGARLVSAIPVERAQDLLKKGTGKIYLDTSDKTGHSLIGEDTKFSSECEPRGLIGLYNSLGNCQIDKVIDDTHLVLKDPFFSSRNEIQTKIDIALKQGTPYKIAPHIDNHHVFNHVFHHLAQGKVLGIFPEGGSHDRPDLLPLKPGVAIMALGAVSEQIKSNKQVTPINVIPVGLNYFHAHRFRSRVVIEFGRPIVVDEKMGHEYDTDRFQAVDKLLETITAKLKEVTTTSEDYDTLMVLQAIRRLHTSSNREYIPLPMVVEMNRRLSRSYEKYKDEPDVIELRDSVTDYNNLLMRYGLHDHHIETLHQSNFFRTFIIFLRRFSTFCIYMGLSLPGMVLFSPVFITAIRISREKQKQALAASSVKIRARDVISTWKCLVAMVLAPALYIFYSIIGTVYIVRNNILPHISVGWIFFSCYCLALMTTYASLRVGEIGVDYYKSLRPLLVSMISRKKDRIQIAELKLQRERLAIKVNDFCMKYNPSIFADYNRLYGPDGFEDHYQYQSDSEIEEKRKLIRRNSSISLDFDNMGSIPIFSSEDLERIYDDDKKNYSTESSMDEADTVSDDLNMATGIANGDSNVRLRKTLFHEDG</sequence>
<gene>
    <name evidence="3" type="ORF">SPAPADRAFT_136811</name>
</gene>
<dbReference type="InterPro" id="IPR002123">
    <property type="entry name" value="Plipid/glycerol_acylTrfase"/>
</dbReference>
<dbReference type="GeneID" id="18870001"/>
<reference evidence="3 4" key="1">
    <citation type="journal article" date="2011" name="Proc. Natl. Acad. Sci. U.S.A.">
        <title>Comparative genomics of xylose-fermenting fungi for enhanced biofuel production.</title>
        <authorList>
            <person name="Wohlbach D.J."/>
            <person name="Kuo A."/>
            <person name="Sato T.K."/>
            <person name="Potts K.M."/>
            <person name="Salamov A.A."/>
            <person name="LaButti K.M."/>
            <person name="Sun H."/>
            <person name="Clum A."/>
            <person name="Pangilinan J.L."/>
            <person name="Lindquist E.A."/>
            <person name="Lucas S."/>
            <person name="Lapidus A."/>
            <person name="Jin M."/>
            <person name="Gunawan C."/>
            <person name="Balan V."/>
            <person name="Dale B.E."/>
            <person name="Jeffries T.W."/>
            <person name="Zinkel R."/>
            <person name="Barry K.W."/>
            <person name="Grigoriev I.V."/>
            <person name="Gasch A.P."/>
        </authorList>
    </citation>
    <scope>NUCLEOTIDE SEQUENCE [LARGE SCALE GENOMIC DNA]</scope>
    <source>
        <strain evidence="4">NRRL Y-27907 / 11-Y1</strain>
    </source>
</reference>
<dbReference type="HOGENOM" id="CLU_007860_1_0_1"/>
<dbReference type="GO" id="GO:0004366">
    <property type="term" value="F:glycerol-3-phosphate O-acyltransferase activity"/>
    <property type="evidence" value="ECO:0007669"/>
    <property type="project" value="EnsemblFungi"/>
</dbReference>
<dbReference type="AlphaFoldDB" id="G3AMB9"/>
<feature type="transmembrane region" description="Helical" evidence="1">
    <location>
        <begin position="505"/>
        <end position="522"/>
    </location>
</feature>
<dbReference type="OrthoDB" id="2427554at2759"/>
<feature type="transmembrane region" description="Helical" evidence="1">
    <location>
        <begin position="421"/>
        <end position="441"/>
    </location>
</feature>
<organism evidence="4">
    <name type="scientific">Spathaspora passalidarum (strain NRRL Y-27907 / 11-Y1)</name>
    <dbReference type="NCBI Taxonomy" id="619300"/>
    <lineage>
        <taxon>Eukaryota</taxon>
        <taxon>Fungi</taxon>
        <taxon>Dikarya</taxon>
        <taxon>Ascomycota</taxon>
        <taxon>Saccharomycotina</taxon>
        <taxon>Pichiomycetes</taxon>
        <taxon>Debaryomycetaceae</taxon>
        <taxon>Spathaspora</taxon>
    </lineage>
</organism>
<dbReference type="GO" id="GO:0016287">
    <property type="term" value="F:glycerone-phosphate O-acyltransferase activity"/>
    <property type="evidence" value="ECO:0007669"/>
    <property type="project" value="EnsemblFungi"/>
</dbReference>
<dbReference type="eggNOG" id="ENOG502QQ2N">
    <property type="taxonomic scope" value="Eukaryota"/>
</dbReference>
<dbReference type="InterPro" id="IPR052744">
    <property type="entry name" value="GPAT/DAPAT"/>
</dbReference>
<evidence type="ECO:0000313" key="4">
    <source>
        <dbReference type="Proteomes" id="UP000000709"/>
    </source>
</evidence>
<keyword evidence="4" id="KW-1185">Reference proteome</keyword>
<dbReference type="EMBL" id="GL996501">
    <property type="protein sequence ID" value="EGW33417.1"/>
    <property type="molecule type" value="Genomic_DNA"/>
</dbReference>
<dbReference type="GO" id="GO:0005811">
    <property type="term" value="C:lipid droplet"/>
    <property type="evidence" value="ECO:0007669"/>
    <property type="project" value="EnsemblFungi"/>
</dbReference>
<dbReference type="RefSeq" id="XP_007374932.1">
    <property type="nucleotide sequence ID" value="XM_007374870.1"/>
</dbReference>
<dbReference type="FunCoup" id="G3AMB9">
    <property type="interactions" value="101"/>
</dbReference>
<dbReference type="PANTHER" id="PTHR31605:SF2">
    <property type="entry name" value="GLYCEROL-3-PHOSPHATE O-ACYLTRANSFERASE 2"/>
    <property type="match status" value="1"/>
</dbReference>
<feature type="transmembrane region" description="Helical" evidence="1">
    <location>
        <begin position="470"/>
        <end position="493"/>
    </location>
</feature>
<dbReference type="OMA" id="DPCIFIV"/>
<dbReference type="KEGG" id="spaa:SPAPADRAFT_136811"/>